<organism evidence="1 2">
    <name type="scientific">Mangrovivirga halotolerans</name>
    <dbReference type="NCBI Taxonomy" id="2993936"/>
    <lineage>
        <taxon>Bacteria</taxon>
        <taxon>Pseudomonadati</taxon>
        <taxon>Bacteroidota</taxon>
        <taxon>Cytophagia</taxon>
        <taxon>Cytophagales</taxon>
        <taxon>Mangrovivirgaceae</taxon>
        <taxon>Mangrovivirga</taxon>
    </lineage>
</organism>
<name>A0ABT3RP02_9BACT</name>
<reference evidence="1 2" key="1">
    <citation type="submission" date="2022-11" db="EMBL/GenBank/DDBJ databases">
        <title>The characterization of three novel Bacteroidetes species and genomic analysis of their roles in tidal elemental geochemical cycles.</title>
        <authorList>
            <person name="Ma K."/>
        </authorList>
    </citation>
    <scope>NUCLEOTIDE SEQUENCE [LARGE SCALE GENOMIC DNA]</scope>
    <source>
        <strain evidence="1 2">M17</strain>
    </source>
</reference>
<keyword evidence="2" id="KW-1185">Reference proteome</keyword>
<dbReference type="Proteomes" id="UP001209885">
    <property type="component" value="Unassembled WGS sequence"/>
</dbReference>
<gene>
    <name evidence="1" type="ORF">OO013_05660</name>
</gene>
<dbReference type="EMBL" id="JAPFQN010000003">
    <property type="protein sequence ID" value="MCX2743341.1"/>
    <property type="molecule type" value="Genomic_DNA"/>
</dbReference>
<protein>
    <submittedName>
        <fullName evidence="1">Uncharacterized protein</fullName>
    </submittedName>
</protein>
<evidence type="ECO:0000313" key="2">
    <source>
        <dbReference type="Proteomes" id="UP001209885"/>
    </source>
</evidence>
<comment type="caution">
    <text evidence="1">The sequence shown here is derived from an EMBL/GenBank/DDBJ whole genome shotgun (WGS) entry which is preliminary data.</text>
</comment>
<proteinExistence type="predicted"/>
<sequence length="169" mass="19362">MKIEIKPHSGAGKLIFGMTRSEIREVMGKPEYSSEKSTIDYDDFSIPVPAKDGYFSNCIQISYDINNQAEFIEFSGKDEEQITILFYGVDVFNTPAPQLLRHITESTGAEIDMEDEEIPYSYVFPSLDLSLWRQVIPELNEETDEIPDSDEGKYFWTIGIGIKGYYENQ</sequence>
<accession>A0ABT3RP02</accession>
<evidence type="ECO:0000313" key="1">
    <source>
        <dbReference type="EMBL" id="MCX2743341.1"/>
    </source>
</evidence>
<dbReference type="RefSeq" id="WP_266055719.1">
    <property type="nucleotide sequence ID" value="NZ_JAPFQN010000003.1"/>
</dbReference>